<accession>A0A2S7K2Z8</accession>
<sequence>MPRNNDDNDELAVWSLFGQTHIPYRILFLGKMLDRLTTTQVKTLADLTLAEWRVIAHLGVMGKKSASEICSAAMLDRAEVSRSVTRLVDRGLLKRSPNPRNKKSQLLSLTAKGTKTYLGVQKHRLGFFGYLTEDLNKKELALLDDFLLRIAKRATRIDDTPETLTKLIEKS</sequence>
<dbReference type="PRINTS" id="PR00598">
    <property type="entry name" value="HTHMARR"/>
</dbReference>
<keyword evidence="1" id="KW-0805">Transcription regulation</keyword>
<evidence type="ECO:0000256" key="3">
    <source>
        <dbReference type="ARBA" id="ARBA00023163"/>
    </source>
</evidence>
<dbReference type="GO" id="GO:0003677">
    <property type="term" value="F:DNA binding"/>
    <property type="evidence" value="ECO:0007669"/>
    <property type="project" value="UniProtKB-KW"/>
</dbReference>
<evidence type="ECO:0000313" key="5">
    <source>
        <dbReference type="EMBL" id="PQA86873.1"/>
    </source>
</evidence>
<dbReference type="PROSITE" id="PS50995">
    <property type="entry name" value="HTH_MARR_2"/>
    <property type="match status" value="1"/>
</dbReference>
<dbReference type="SMART" id="SM00347">
    <property type="entry name" value="HTH_MARR"/>
    <property type="match status" value="1"/>
</dbReference>
<keyword evidence="2" id="KW-0238">DNA-binding</keyword>
<dbReference type="AlphaFoldDB" id="A0A2S7K2Z8"/>
<dbReference type="EMBL" id="PJCH01000011">
    <property type="protein sequence ID" value="PQA86873.1"/>
    <property type="molecule type" value="Genomic_DNA"/>
</dbReference>
<reference evidence="5 6" key="1">
    <citation type="submission" date="2017-12" db="EMBL/GenBank/DDBJ databases">
        <authorList>
            <person name="Hurst M.R.H."/>
        </authorList>
    </citation>
    <scope>NUCLEOTIDE SEQUENCE [LARGE SCALE GENOMIC DNA]</scope>
    <source>
        <strain evidence="5 6">SY-3-19</strain>
    </source>
</reference>
<keyword evidence="3" id="KW-0804">Transcription</keyword>
<gene>
    <name evidence="5" type="ORF">CW354_15470</name>
</gene>
<dbReference type="InterPro" id="IPR000835">
    <property type="entry name" value="HTH_MarR-typ"/>
</dbReference>
<organism evidence="5 6">
    <name type="scientific">Hyphococcus luteus</name>
    <dbReference type="NCBI Taxonomy" id="2058213"/>
    <lineage>
        <taxon>Bacteria</taxon>
        <taxon>Pseudomonadati</taxon>
        <taxon>Pseudomonadota</taxon>
        <taxon>Alphaproteobacteria</taxon>
        <taxon>Parvularculales</taxon>
        <taxon>Parvularculaceae</taxon>
        <taxon>Hyphococcus</taxon>
    </lineage>
</organism>
<evidence type="ECO:0000256" key="2">
    <source>
        <dbReference type="ARBA" id="ARBA00023125"/>
    </source>
</evidence>
<dbReference type="PANTHER" id="PTHR42756">
    <property type="entry name" value="TRANSCRIPTIONAL REGULATOR, MARR"/>
    <property type="match status" value="1"/>
</dbReference>
<evidence type="ECO:0000313" key="6">
    <source>
        <dbReference type="Proteomes" id="UP000239504"/>
    </source>
</evidence>
<dbReference type="OrthoDB" id="582199at2"/>
<dbReference type="InterPro" id="IPR036390">
    <property type="entry name" value="WH_DNA-bd_sf"/>
</dbReference>
<dbReference type="Pfam" id="PF12802">
    <property type="entry name" value="MarR_2"/>
    <property type="match status" value="1"/>
</dbReference>
<dbReference type="GO" id="GO:0003700">
    <property type="term" value="F:DNA-binding transcription factor activity"/>
    <property type="evidence" value="ECO:0007669"/>
    <property type="project" value="InterPro"/>
</dbReference>
<protein>
    <recommendedName>
        <fullName evidence="4">HTH marR-type domain-containing protein</fullName>
    </recommendedName>
</protein>
<dbReference type="Gene3D" id="1.10.10.10">
    <property type="entry name" value="Winged helix-like DNA-binding domain superfamily/Winged helix DNA-binding domain"/>
    <property type="match status" value="1"/>
</dbReference>
<keyword evidence="6" id="KW-1185">Reference proteome</keyword>
<dbReference type="PANTHER" id="PTHR42756:SF1">
    <property type="entry name" value="TRANSCRIPTIONAL REPRESSOR OF EMRAB OPERON"/>
    <property type="match status" value="1"/>
</dbReference>
<dbReference type="Proteomes" id="UP000239504">
    <property type="component" value="Unassembled WGS sequence"/>
</dbReference>
<dbReference type="InterPro" id="IPR036388">
    <property type="entry name" value="WH-like_DNA-bd_sf"/>
</dbReference>
<dbReference type="RefSeq" id="WP_104830990.1">
    <property type="nucleotide sequence ID" value="NZ_PJCH01000011.1"/>
</dbReference>
<feature type="domain" description="HTH marR-type" evidence="4">
    <location>
        <begin position="19"/>
        <end position="152"/>
    </location>
</feature>
<evidence type="ECO:0000256" key="1">
    <source>
        <dbReference type="ARBA" id="ARBA00023015"/>
    </source>
</evidence>
<evidence type="ECO:0000259" key="4">
    <source>
        <dbReference type="PROSITE" id="PS50995"/>
    </source>
</evidence>
<proteinExistence type="predicted"/>
<dbReference type="SUPFAM" id="SSF46785">
    <property type="entry name" value="Winged helix' DNA-binding domain"/>
    <property type="match status" value="1"/>
</dbReference>
<comment type="caution">
    <text evidence="5">The sequence shown here is derived from an EMBL/GenBank/DDBJ whole genome shotgun (WGS) entry which is preliminary data.</text>
</comment>
<name>A0A2S7K2Z8_9PROT</name>